<proteinExistence type="predicted"/>
<keyword evidence="2" id="KW-1185">Reference proteome</keyword>
<protein>
    <submittedName>
        <fullName evidence="1">Uncharacterized protein</fullName>
    </submittedName>
</protein>
<dbReference type="AlphaFoldDB" id="A0A9W7NGD5"/>
<name>A0A9W7NGD5_9PROT</name>
<comment type="caution">
    <text evidence="1">The sequence shown here is derived from an EMBL/GenBank/DDBJ whole genome shotgun (WGS) entry which is preliminary data.</text>
</comment>
<dbReference type="EMBL" id="QOKW01000026">
    <property type="protein sequence ID" value="KAA0677161.1"/>
    <property type="molecule type" value="Genomic_DNA"/>
</dbReference>
<sequence>MAGRKLFTNHSPYGMTVTLIVRASDDPRNQAGTKEFYLGPSQSQWQEYGNHIDIYLNGIRLAAVYNGQMIGQQYVVIIRGSSLDDALNRNNGVDFNVQGLNFSLSTRQVS</sequence>
<reference evidence="1 2" key="1">
    <citation type="submission" date="2018-07" db="EMBL/GenBank/DDBJ databases">
        <title>Genome sequence of Azospirillum sp. ATCC 49961.</title>
        <authorList>
            <person name="Sant'Anna F.H."/>
            <person name="Baldani J.I."/>
            <person name="Zilli J.E."/>
            <person name="Reis V.M."/>
            <person name="Hartmann A."/>
            <person name="Cruz L."/>
            <person name="de Souza E.M."/>
            <person name="de Oliveira Pedrosa F."/>
            <person name="Passaglia L.M.P."/>
        </authorList>
    </citation>
    <scope>NUCLEOTIDE SEQUENCE [LARGE SCALE GENOMIC DNA]</scope>
    <source>
        <strain evidence="1 2">ATCC 49961</strain>
    </source>
</reference>
<accession>A0A9W7NGD5</accession>
<dbReference type="RefSeq" id="WP_149471467.1">
    <property type="nucleotide sequence ID" value="NZ_QOKW01000026.1"/>
</dbReference>
<evidence type="ECO:0000313" key="2">
    <source>
        <dbReference type="Proteomes" id="UP000480854"/>
    </source>
</evidence>
<evidence type="ECO:0000313" key="1">
    <source>
        <dbReference type="EMBL" id="KAA0677161.1"/>
    </source>
</evidence>
<dbReference type="Proteomes" id="UP000480854">
    <property type="component" value="Unassembled WGS sequence"/>
</dbReference>
<dbReference type="OrthoDB" id="2046097at2"/>
<organism evidence="1 2">
    <name type="scientific">Roseomonas genomospecies 6</name>
    <dbReference type="NCBI Taxonomy" id="214106"/>
    <lineage>
        <taxon>Bacteria</taxon>
        <taxon>Pseudomonadati</taxon>
        <taxon>Pseudomonadota</taxon>
        <taxon>Alphaproteobacteria</taxon>
        <taxon>Acetobacterales</taxon>
        <taxon>Roseomonadaceae</taxon>
        <taxon>Roseomonas</taxon>
    </lineage>
</organism>
<gene>
    <name evidence="1" type="ORF">DS843_24530</name>
</gene>